<keyword evidence="2" id="KW-1185">Reference proteome</keyword>
<sequence>MDVEYQYQSLATRVFCLYEVLDDAARSVPILERRKNSRSGRFNTTRLRALQKFFLGVGGAGLSLKEQKQLYNFLEVWDRRDAVDPMEVSEDLSLSAVFPTVSSFTNALRDDINDAVLSAGWKKLKIREGGAVYEVYYRSVMEVVLARLREGTAGMRLWSGDEGPAPPSNLRQTPMDGDAFRLCEKEVVATHGCTSFVLGLHLYSDSSQLSWSGAHKLYPVRVCLVNDVTGDIHWMTVAYIPIVRTLVETAAKERSRLRRCGILQRVLYVCMRTAMAASRFGAEVCVGGRHVMAFPRVFLYVCDQPEERAVLCLKAGQCQRPCSQCDVLVDVAGSSEALDSSDRDVVETLERQLEVDGHRQHNRQRARQETLEASDSLTGFVPALAAMEGLSTSPYLLYKMIGFDALHVLDLGVTRLLVQWLVEVFPKICAGGTPLLGTDAASRRVCNQRLQHLGRRSKACKTPPGYLVKHDEPQSVFTGKHQREGVSTMAYLVAAVWRTRGALPLPAAVDAEAPPVPLASTPPPACDGVHDAVPDLAARVAALGLANPPEEGDASNDSASNAGTAQFDWPAYHVVWHETPIDEAITAMFAEFAVLHAEMSGYTCSTAPLPLTVDVGKCIADRAERFVTMYLTPILGPQHSTKVHKLLCHVMEAIRMHGNLNNGNAGVNERLHKDDKPYYARTNKGISDFTRQIVVQVQGARIILRRNAEEEETLVAGSDELAGDDDSDSDGEGLLDEEDARADASGAGGTAGTSNWATGSQPRAAVPPGDVADTAAARTPAYYLRRVYLSEMAQWPGLAGVADALDLPQDALVRISTRISFEAVFECGWTVTQLLYASPLFRGDPCPTVTWRL</sequence>
<evidence type="ECO:0000313" key="2">
    <source>
        <dbReference type="Proteomes" id="UP000798662"/>
    </source>
</evidence>
<proteinExistence type="predicted"/>
<accession>A0ACC3CH26</accession>
<comment type="caution">
    <text evidence="1">The sequence shown here is derived from an EMBL/GenBank/DDBJ whole genome shotgun (WGS) entry which is preliminary data.</text>
</comment>
<dbReference type="EMBL" id="CM020620">
    <property type="protein sequence ID" value="KAK1869393.1"/>
    <property type="molecule type" value="Genomic_DNA"/>
</dbReference>
<evidence type="ECO:0000313" key="1">
    <source>
        <dbReference type="EMBL" id="KAK1869393.1"/>
    </source>
</evidence>
<gene>
    <name evidence="1" type="ORF">I4F81_011870</name>
</gene>
<protein>
    <submittedName>
        <fullName evidence="1">Uncharacterized protein</fullName>
    </submittedName>
</protein>
<reference evidence="1" key="1">
    <citation type="submission" date="2019-11" db="EMBL/GenBank/DDBJ databases">
        <title>Nori genome reveals adaptations in red seaweeds to the harsh intertidal environment.</title>
        <authorList>
            <person name="Wang D."/>
            <person name="Mao Y."/>
        </authorList>
    </citation>
    <scope>NUCLEOTIDE SEQUENCE</scope>
    <source>
        <tissue evidence="1">Gametophyte</tissue>
    </source>
</reference>
<organism evidence="1 2">
    <name type="scientific">Pyropia yezoensis</name>
    <name type="common">Susabi-nori</name>
    <name type="synonym">Porphyra yezoensis</name>
    <dbReference type="NCBI Taxonomy" id="2788"/>
    <lineage>
        <taxon>Eukaryota</taxon>
        <taxon>Rhodophyta</taxon>
        <taxon>Bangiophyceae</taxon>
        <taxon>Bangiales</taxon>
        <taxon>Bangiaceae</taxon>
        <taxon>Pyropia</taxon>
    </lineage>
</organism>
<name>A0ACC3CH26_PYRYE</name>
<dbReference type="Proteomes" id="UP000798662">
    <property type="component" value="Chromosome 3"/>
</dbReference>